<name>A0A7C6EG90_UNCW3</name>
<dbReference type="GO" id="GO:0016491">
    <property type="term" value="F:oxidoreductase activity"/>
    <property type="evidence" value="ECO:0007669"/>
    <property type="project" value="TreeGrafter"/>
</dbReference>
<dbReference type="Gene3D" id="1.25.10.10">
    <property type="entry name" value="Leucine-rich Repeat Variant"/>
    <property type="match status" value="1"/>
</dbReference>
<comment type="caution">
    <text evidence="1">The sequence shown here is derived from an EMBL/GenBank/DDBJ whole genome shotgun (WGS) entry which is preliminary data.</text>
</comment>
<reference evidence="1" key="1">
    <citation type="journal article" date="2020" name="mSystems">
        <title>Genome- and Community-Level Interaction Insights into Carbon Utilization and Element Cycling Functions of Hydrothermarchaeota in Hydrothermal Sediment.</title>
        <authorList>
            <person name="Zhou Z."/>
            <person name="Liu Y."/>
            <person name="Xu W."/>
            <person name="Pan J."/>
            <person name="Luo Z.H."/>
            <person name="Li M."/>
        </authorList>
    </citation>
    <scope>NUCLEOTIDE SEQUENCE [LARGE SCALE GENOMIC DNA]</scope>
    <source>
        <strain evidence="1">SpSt-783</strain>
    </source>
</reference>
<accession>A0A7C6EG90</accession>
<dbReference type="Pfam" id="PF13646">
    <property type="entry name" value="HEAT_2"/>
    <property type="match status" value="1"/>
</dbReference>
<proteinExistence type="predicted"/>
<organism evidence="1">
    <name type="scientific">candidate division WOR-3 bacterium</name>
    <dbReference type="NCBI Taxonomy" id="2052148"/>
    <lineage>
        <taxon>Bacteria</taxon>
        <taxon>Bacteria division WOR-3</taxon>
    </lineage>
</organism>
<dbReference type="PANTHER" id="PTHR12697:SF5">
    <property type="entry name" value="DEOXYHYPUSINE HYDROXYLASE"/>
    <property type="match status" value="1"/>
</dbReference>
<dbReference type="InterPro" id="IPR016024">
    <property type="entry name" value="ARM-type_fold"/>
</dbReference>
<gene>
    <name evidence="1" type="ORF">ENV70_00180</name>
</gene>
<dbReference type="EMBL" id="DTHJ01000004">
    <property type="protein sequence ID" value="HHS62021.1"/>
    <property type="molecule type" value="Genomic_DNA"/>
</dbReference>
<dbReference type="Pfam" id="PF03130">
    <property type="entry name" value="HEAT_PBS"/>
    <property type="match status" value="1"/>
</dbReference>
<dbReference type="PANTHER" id="PTHR12697">
    <property type="entry name" value="PBS LYASE HEAT-LIKE PROTEIN"/>
    <property type="match status" value="1"/>
</dbReference>
<dbReference type="InterPro" id="IPR004155">
    <property type="entry name" value="PBS_lyase_HEAT"/>
</dbReference>
<evidence type="ECO:0000313" key="1">
    <source>
        <dbReference type="EMBL" id="HHS62021.1"/>
    </source>
</evidence>
<dbReference type="SUPFAM" id="SSF48371">
    <property type="entry name" value="ARM repeat"/>
    <property type="match status" value="1"/>
</dbReference>
<dbReference type="InterPro" id="IPR011989">
    <property type="entry name" value="ARM-like"/>
</dbReference>
<sequence length="519" mass="60243">MTVNIQELAIDLIKTIKAAQIYQTSHPSFKNFFNQFYQDITEFLKASHEFILQIERFSIRYEDRIIYEETEKDISVAFRLFKDGIREIKFTEGITEDELLIFVEIVSKSDRDQDIALNLWECDFLHITFYVVEEEEDEKLSYALPELPKLEINYDEAVRGVLTRENIDFADKVSVEISPEELRMLKTEIAEIENQTDLNIVISTLIDVLKNTKSQEVIDALAEILELCINSNDFKNAILIVNYLWNYTDINLISRIENEGMIAGFAELPDILDNQSFSDFVGLVGFFSKKTIPWFIRILKNVKNEERLRILQERLAYICQGDVEPVLFFLKEKDIKILTNAIVILGNIKNPSVIPHLKTLTLHPSPLVRKAIVDALTEFGEARMVSDFLADTDVNVRIKALQALEKLSYSPIYQKLIKTIKQRNFLNLNYNEQKAYFDCLVANGNKRLVKDLEKVLFKWVLFNRQKYLLKRQLSAQALAKIGDETAVSILRKGLKKRDEDIRAVCENVLKFIEGKKKNE</sequence>
<dbReference type="AlphaFoldDB" id="A0A7C6EG90"/>
<protein>
    <submittedName>
        <fullName evidence="1">HEAT repeat domain-containing protein</fullName>
    </submittedName>
</protein>